<protein>
    <submittedName>
        <fullName evidence="1">Uncharacterized protein</fullName>
    </submittedName>
</protein>
<accession>A0A1Y2LUH5</accession>
<evidence type="ECO:0000313" key="1">
    <source>
        <dbReference type="EMBL" id="OSS46867.1"/>
    </source>
</evidence>
<reference evidence="1 2" key="1">
    <citation type="journal article" date="2017" name="Genome Announc.">
        <title>Genome sequence of the saprophytic ascomycete Epicoccum nigrum ICMP 19927 strain isolated from New Zealand.</title>
        <authorList>
            <person name="Fokin M."/>
            <person name="Fleetwood D."/>
            <person name="Weir B.S."/>
            <person name="Villas-Boas S.G."/>
        </authorList>
    </citation>
    <scope>NUCLEOTIDE SEQUENCE [LARGE SCALE GENOMIC DNA]</scope>
    <source>
        <strain evidence="1 2">ICMP 19927</strain>
    </source>
</reference>
<organism evidence="1 2">
    <name type="scientific">Epicoccum nigrum</name>
    <name type="common">Soil fungus</name>
    <name type="synonym">Epicoccum purpurascens</name>
    <dbReference type="NCBI Taxonomy" id="105696"/>
    <lineage>
        <taxon>Eukaryota</taxon>
        <taxon>Fungi</taxon>
        <taxon>Dikarya</taxon>
        <taxon>Ascomycota</taxon>
        <taxon>Pezizomycotina</taxon>
        <taxon>Dothideomycetes</taxon>
        <taxon>Pleosporomycetidae</taxon>
        <taxon>Pleosporales</taxon>
        <taxon>Pleosporineae</taxon>
        <taxon>Didymellaceae</taxon>
        <taxon>Epicoccum</taxon>
    </lineage>
</organism>
<proteinExistence type="predicted"/>
<keyword evidence="2" id="KW-1185">Reference proteome</keyword>
<dbReference type="EMBL" id="KZ107850">
    <property type="protein sequence ID" value="OSS46867.1"/>
    <property type="molecule type" value="Genomic_DNA"/>
</dbReference>
<sequence>MSGHCKEHVQDNRCRSEKLTLASDPGGTPFQTDELHAAVVLFEESDRSFRHHQTQMLPLVSPPPYTLPDQRASTSISPDDDYRCTISPQGPDLTVVHISIHIHIHLDTDRIPCWRVRRKLIALDQPICAHRCTSDPAFFRSVRRRRMNTLCISFGSREYLPFFGRWTEKSRVWKCREEGCNMSAWISGDRDTGCLRLHARTFWAGELEDGDGELLEVVKKRAQEGGGLICE</sequence>
<evidence type="ECO:0000313" key="2">
    <source>
        <dbReference type="Proteomes" id="UP000193240"/>
    </source>
</evidence>
<name>A0A1Y2LUH5_EPING</name>
<dbReference type="AlphaFoldDB" id="A0A1Y2LUH5"/>
<dbReference type="Proteomes" id="UP000193240">
    <property type="component" value="Unassembled WGS sequence"/>
</dbReference>
<dbReference type="InParanoid" id="A0A1Y2LUH5"/>
<gene>
    <name evidence="1" type="ORF">B5807_09062</name>
</gene>